<protein>
    <recommendedName>
        <fullName evidence="3 10">Signal recognition particle 14 kDa protein</fullName>
        <shortName evidence="10">SRP14</shortName>
    </recommendedName>
</protein>
<dbReference type="FunFam" id="3.30.720.10:FF:000003">
    <property type="entry name" value="Signal recognition particle 14"/>
    <property type="match status" value="1"/>
</dbReference>
<reference evidence="13 14" key="1">
    <citation type="submission" date="2019-04" db="EMBL/GenBank/DDBJ databases">
        <authorList>
            <person name="Alioto T."/>
            <person name="Alioto T."/>
        </authorList>
    </citation>
    <scope>NUCLEOTIDE SEQUENCE [LARGE SCALE GENOMIC DNA]</scope>
</reference>
<dbReference type="Pfam" id="PF02290">
    <property type="entry name" value="SRP14"/>
    <property type="match status" value="1"/>
</dbReference>
<evidence type="ECO:0000256" key="10">
    <source>
        <dbReference type="RuleBase" id="RU368100"/>
    </source>
</evidence>
<dbReference type="GO" id="GO:0008312">
    <property type="term" value="F:7S RNA binding"/>
    <property type="evidence" value="ECO:0007669"/>
    <property type="project" value="UniProtKB-UniRule"/>
</dbReference>
<keyword evidence="14" id="KW-1185">Reference proteome</keyword>
<dbReference type="PANTHER" id="PTHR12013">
    <property type="entry name" value="SIGNAL RECOGNITION PARTICLE 14 KD PROTEIN"/>
    <property type="match status" value="1"/>
</dbReference>
<proteinExistence type="inferred from homology"/>
<evidence type="ECO:0000256" key="4">
    <source>
        <dbReference type="ARBA" id="ARBA00022490"/>
    </source>
</evidence>
<keyword evidence="4 10" id="KW-0963">Cytoplasm</keyword>
<evidence type="ECO:0000256" key="7">
    <source>
        <dbReference type="ARBA" id="ARBA00023274"/>
    </source>
</evidence>
<dbReference type="Gene3D" id="3.30.720.10">
    <property type="entry name" value="Signal recognition particle alu RNA binding heterodimer, srp9/1"/>
    <property type="match status" value="1"/>
</dbReference>
<dbReference type="Proteomes" id="UP000335636">
    <property type="component" value="Unassembled WGS sequence"/>
</dbReference>
<keyword evidence="6 10" id="KW-0733">Signal recognition particle</keyword>
<dbReference type="SUPFAM" id="SSF54762">
    <property type="entry name" value="Signal recognition particle alu RNA binding heterodimer, SRP9/14"/>
    <property type="match status" value="1"/>
</dbReference>
<evidence type="ECO:0000313" key="12">
    <source>
        <dbReference type="EMBL" id="KAF7465902.1"/>
    </source>
</evidence>
<dbReference type="InterPro" id="IPR009018">
    <property type="entry name" value="Signal_recog_particle_SRP9/14"/>
</dbReference>
<dbReference type="Proteomes" id="UP000662637">
    <property type="component" value="Unassembled WGS sequence"/>
</dbReference>
<organism evidence="13 14">
    <name type="scientific">Marmota monax</name>
    <name type="common">Woodchuck</name>
    <dbReference type="NCBI Taxonomy" id="9995"/>
    <lineage>
        <taxon>Eukaryota</taxon>
        <taxon>Metazoa</taxon>
        <taxon>Chordata</taxon>
        <taxon>Craniata</taxon>
        <taxon>Vertebrata</taxon>
        <taxon>Euteleostomi</taxon>
        <taxon>Mammalia</taxon>
        <taxon>Eutheria</taxon>
        <taxon>Euarchontoglires</taxon>
        <taxon>Glires</taxon>
        <taxon>Rodentia</taxon>
        <taxon>Sciuromorpha</taxon>
        <taxon>Sciuridae</taxon>
        <taxon>Xerinae</taxon>
        <taxon>Marmotini</taxon>
        <taxon>Marmota</taxon>
    </lineage>
</organism>
<evidence type="ECO:0000256" key="5">
    <source>
        <dbReference type="ARBA" id="ARBA00022884"/>
    </source>
</evidence>
<sequence length="111" mass="12235">MLTRRVQQHCDGAPGERAVPDGADQALPEESVVGSTDITLKKYDGRTKPAPRKGSMEGVEPSDNTCLLRAMDGKKKISTVVSSKEVNTFQMAYLNLLRANMEGLKERQKEQ</sequence>
<evidence type="ECO:0000256" key="2">
    <source>
        <dbReference type="ARBA" id="ARBA00010349"/>
    </source>
</evidence>
<name>A0A5E4BJI0_MARMO</name>
<dbReference type="GO" id="GO:0030942">
    <property type="term" value="F:endoplasmic reticulum signal peptide binding"/>
    <property type="evidence" value="ECO:0007669"/>
    <property type="project" value="UniProtKB-UniRule"/>
</dbReference>
<comment type="subunit">
    <text evidence="9 10">Heterodimer with SRP9; binds RNA as heterodimer. Component of a signal recognition particle (SRP) complex that consists of a 7SL RNA molecule of 300 nucleotides and six protein subunits: SRP72, SRP68, SRP54, SRP19, SRP14 and SRP9.</text>
</comment>
<evidence type="ECO:0000256" key="1">
    <source>
        <dbReference type="ARBA" id="ARBA00004496"/>
    </source>
</evidence>
<evidence type="ECO:0000256" key="11">
    <source>
        <dbReference type="SAM" id="MobiDB-lite"/>
    </source>
</evidence>
<feature type="region of interest" description="Disordered" evidence="11">
    <location>
        <begin position="1"/>
        <end position="23"/>
    </location>
</feature>
<evidence type="ECO:0000256" key="9">
    <source>
        <dbReference type="ARBA" id="ARBA00046890"/>
    </source>
</evidence>
<dbReference type="GO" id="GO:0006614">
    <property type="term" value="P:SRP-dependent cotranslational protein targeting to membrane"/>
    <property type="evidence" value="ECO:0007669"/>
    <property type="project" value="UniProtKB-UniRule"/>
</dbReference>
<evidence type="ECO:0000256" key="8">
    <source>
        <dbReference type="ARBA" id="ARBA00045462"/>
    </source>
</evidence>
<comment type="similarity">
    <text evidence="2 10">Belongs to the SRP14 family.</text>
</comment>
<comment type="function">
    <text evidence="8 10">Component of the signal recognition particle (SRP) complex, a ribonucleoprotein complex that mediates the cotranslational targeting of secretory and membrane proteins to the endoplasmic reticulum (ER). SRP9 together with SRP14 and the Alu portion of the SRP RNA, constitutes the elongation arrest domain of SRP. The complex of SRP9 and SRP14 is required for SRP RNA binding.</text>
</comment>
<dbReference type="GO" id="GO:0005786">
    <property type="term" value="C:signal recognition particle, endoplasmic reticulum targeting"/>
    <property type="evidence" value="ECO:0007669"/>
    <property type="project" value="UniProtKB-UniRule"/>
</dbReference>
<dbReference type="InterPro" id="IPR003210">
    <property type="entry name" value="Signal_recog_particle_SRP14"/>
</dbReference>
<comment type="subcellular location">
    <subcellularLocation>
        <location evidence="1 10">Cytoplasm</location>
    </subcellularLocation>
</comment>
<evidence type="ECO:0000313" key="13">
    <source>
        <dbReference type="EMBL" id="VTJ69089.1"/>
    </source>
</evidence>
<evidence type="ECO:0000256" key="3">
    <source>
        <dbReference type="ARBA" id="ARBA00017926"/>
    </source>
</evidence>
<evidence type="ECO:0000313" key="14">
    <source>
        <dbReference type="Proteomes" id="UP000335636"/>
    </source>
</evidence>
<keyword evidence="5 10" id="KW-0694">RNA-binding</keyword>
<dbReference type="AlphaFoldDB" id="A0A5E4BJI0"/>
<reference evidence="12" key="2">
    <citation type="submission" date="2020-08" db="EMBL/GenBank/DDBJ databases">
        <authorList>
            <person name="Shumante A."/>
            <person name="Zimin A.V."/>
            <person name="Puiu D."/>
            <person name="Salzberg S.L."/>
        </authorList>
    </citation>
    <scope>NUCLEOTIDE SEQUENCE</scope>
    <source>
        <strain evidence="12">WC2-LM</strain>
        <tissue evidence="12">Liver</tissue>
    </source>
</reference>
<dbReference type="EMBL" id="WJEC01007877">
    <property type="protein sequence ID" value="KAF7465902.1"/>
    <property type="molecule type" value="Genomic_DNA"/>
</dbReference>
<evidence type="ECO:0000256" key="6">
    <source>
        <dbReference type="ARBA" id="ARBA00023135"/>
    </source>
</evidence>
<gene>
    <name evidence="12" type="ORF">GHT09_003468</name>
    <name evidence="13" type="ORF">MONAX_5E044717</name>
</gene>
<accession>A0A5E4BJI0</accession>
<keyword evidence="7 10" id="KW-0687">Ribonucleoprotein</keyword>
<feature type="region of interest" description="Disordered" evidence="11">
    <location>
        <begin position="42"/>
        <end position="63"/>
    </location>
</feature>
<dbReference type="EMBL" id="CABDUW010000447">
    <property type="protein sequence ID" value="VTJ69089.1"/>
    <property type="molecule type" value="Genomic_DNA"/>
</dbReference>